<keyword evidence="5 10" id="KW-1133">Transmembrane helix</keyword>
<keyword evidence="3" id="KW-0997">Cell inner membrane</keyword>
<dbReference type="GO" id="GO:0007165">
    <property type="term" value="P:signal transduction"/>
    <property type="evidence" value="ECO:0007669"/>
    <property type="project" value="UniProtKB-KW"/>
</dbReference>
<dbReference type="Gene3D" id="3.30.450.20">
    <property type="entry name" value="PAS domain"/>
    <property type="match status" value="1"/>
</dbReference>
<proteinExistence type="inferred from homology"/>
<dbReference type="GO" id="GO:0006935">
    <property type="term" value="P:chemotaxis"/>
    <property type="evidence" value="ECO:0007669"/>
    <property type="project" value="UniProtKB-ARBA"/>
</dbReference>
<evidence type="ECO:0000256" key="6">
    <source>
        <dbReference type="ARBA" id="ARBA00023136"/>
    </source>
</evidence>
<dbReference type="EMBL" id="CP011494">
    <property type="protein sequence ID" value="AKO53654.1"/>
    <property type="molecule type" value="Genomic_DNA"/>
</dbReference>
<dbReference type="SUPFAM" id="SSF58104">
    <property type="entry name" value="Methyl-accepting chemotaxis protein (MCP) signaling domain"/>
    <property type="match status" value="1"/>
</dbReference>
<evidence type="ECO:0000256" key="3">
    <source>
        <dbReference type="ARBA" id="ARBA00022519"/>
    </source>
</evidence>
<feature type="domain" description="HAMP" evidence="13">
    <location>
        <begin position="233"/>
        <end position="287"/>
    </location>
</feature>
<evidence type="ECO:0000256" key="4">
    <source>
        <dbReference type="ARBA" id="ARBA00022692"/>
    </source>
</evidence>
<dbReference type="InterPro" id="IPR000727">
    <property type="entry name" value="T_SNARE_dom"/>
</dbReference>
<accession>A0A0H4I3U7</accession>
<keyword evidence="15" id="KW-1185">Reference proteome</keyword>
<dbReference type="PANTHER" id="PTHR32089:SF119">
    <property type="entry name" value="METHYL-ACCEPTING CHEMOTAXIS PROTEIN CTPL"/>
    <property type="match status" value="1"/>
</dbReference>
<feature type="domain" description="T-SNARE coiled-coil homology" evidence="12">
    <location>
        <begin position="479"/>
        <end position="541"/>
    </location>
</feature>
<evidence type="ECO:0000256" key="8">
    <source>
        <dbReference type="ARBA" id="ARBA00029447"/>
    </source>
</evidence>
<keyword evidence="2" id="KW-1003">Cell membrane</keyword>
<sequence length="564" mass="60512">MKNLTIQTRVLLLALLPVIVLTAFLTTYNLNQAKGIGDSAVAGFSSDMELSKRQELKNYIELARTSIAHLYNQPGSAKDPDVRQKAWEILRQLRFNDSGSPGYIFAYDTSGVSVMHGVKPALEGKNLWNFQDPNGIYLIRELVKVASDGGGYVSYGWQNEATGKVAPKLGYAEMLPQWNIMIGTGFWVDGLEEQVAAMDSKVGDALDNAVIGSVTTSLIALVIIGLFALVVVRSIIRPLKSAVSAMNDIASGDGDLTRRLDIDGKDELSQLAIAFNSFADQVHGLVEQVLSSTGTLNEASAELSQVMEESTQGVERQKSESDQVATAMNEMTAAAQEVANNASEASDAADRANVQVVDAQGLVHQTIEVIGGLSEQVAEGVKVIERLGVDSRKVDSVLEVIRAIADQTNLLALNAAIEAARAGEAGRGFAVVADEVRTLASRTQKSTQEIQETIERLQTGASNAVKLIGAISERSEATVVETRQVNEALKRINLAVGTINEMNIQIASAAEEQTSVSETINQNVHEIVAITEQTAQGTRRAGAATQRLKALAADMSDQVSRYRV</sequence>
<comment type="similarity">
    <text evidence="8">Belongs to the methyl-accepting chemotaxis (MCP) protein family.</text>
</comment>
<reference evidence="14 15" key="1">
    <citation type="submission" date="2015-05" db="EMBL/GenBank/DDBJ databases">
        <title>Complete genome of Marinobacter psychrophilus strain 20041T isolated from sea-ice of the Canadian Basin.</title>
        <authorList>
            <person name="Song L."/>
            <person name="Ren L."/>
            <person name="Yu Y."/>
            <person name="Wang X."/>
        </authorList>
    </citation>
    <scope>NUCLEOTIDE SEQUENCE [LARGE SCALE GENOMIC DNA]</scope>
    <source>
        <strain evidence="14 15">20041</strain>
    </source>
</reference>
<evidence type="ECO:0000256" key="5">
    <source>
        <dbReference type="ARBA" id="ARBA00022989"/>
    </source>
</evidence>
<feature type="domain" description="Methyl-accepting transducer" evidence="11">
    <location>
        <begin position="292"/>
        <end position="528"/>
    </location>
</feature>
<keyword evidence="4 10" id="KW-0812">Transmembrane</keyword>
<dbReference type="Proteomes" id="UP000036406">
    <property type="component" value="Chromosome"/>
</dbReference>
<protein>
    <submittedName>
        <fullName evidence="14">Chemotaxis protein</fullName>
    </submittedName>
</protein>
<dbReference type="RefSeq" id="WP_048387627.1">
    <property type="nucleotide sequence ID" value="NZ_CP011494.1"/>
</dbReference>
<dbReference type="Gene3D" id="1.10.287.950">
    <property type="entry name" value="Methyl-accepting chemotaxis protein"/>
    <property type="match status" value="1"/>
</dbReference>
<evidence type="ECO:0000256" key="2">
    <source>
        <dbReference type="ARBA" id="ARBA00022475"/>
    </source>
</evidence>
<evidence type="ECO:0000256" key="10">
    <source>
        <dbReference type="SAM" id="Phobius"/>
    </source>
</evidence>
<evidence type="ECO:0000256" key="1">
    <source>
        <dbReference type="ARBA" id="ARBA00004429"/>
    </source>
</evidence>
<dbReference type="InterPro" id="IPR004089">
    <property type="entry name" value="MCPsignal_dom"/>
</dbReference>
<evidence type="ECO:0000256" key="9">
    <source>
        <dbReference type="PROSITE-ProRule" id="PRU00284"/>
    </source>
</evidence>
<comment type="subcellular location">
    <subcellularLocation>
        <location evidence="1">Cell inner membrane</location>
        <topology evidence="1">Multi-pass membrane protein</topology>
    </subcellularLocation>
</comment>
<dbReference type="PROSITE" id="PS50192">
    <property type="entry name" value="T_SNARE"/>
    <property type="match status" value="1"/>
</dbReference>
<evidence type="ECO:0000259" key="13">
    <source>
        <dbReference type="PROSITE" id="PS50885"/>
    </source>
</evidence>
<evidence type="ECO:0000256" key="7">
    <source>
        <dbReference type="ARBA" id="ARBA00023224"/>
    </source>
</evidence>
<dbReference type="PROSITE" id="PS50885">
    <property type="entry name" value="HAMP"/>
    <property type="match status" value="1"/>
</dbReference>
<dbReference type="PATRIC" id="fig|330734.3.peg.3260"/>
<dbReference type="SMART" id="SM00304">
    <property type="entry name" value="HAMP"/>
    <property type="match status" value="1"/>
</dbReference>
<dbReference type="KEGG" id="mpq:ABA45_15490"/>
<dbReference type="Pfam" id="PF00015">
    <property type="entry name" value="MCPsignal"/>
    <property type="match status" value="1"/>
</dbReference>
<dbReference type="SMART" id="SM01049">
    <property type="entry name" value="Cache_2"/>
    <property type="match status" value="1"/>
</dbReference>
<keyword evidence="6 10" id="KW-0472">Membrane</keyword>
<dbReference type="CDD" id="cd11386">
    <property type="entry name" value="MCP_signal"/>
    <property type="match status" value="1"/>
</dbReference>
<evidence type="ECO:0000313" key="15">
    <source>
        <dbReference type="Proteomes" id="UP000036406"/>
    </source>
</evidence>
<evidence type="ECO:0000313" key="14">
    <source>
        <dbReference type="EMBL" id="AKO53654.1"/>
    </source>
</evidence>
<dbReference type="AlphaFoldDB" id="A0A0H4I3U7"/>
<feature type="transmembrane region" description="Helical" evidence="10">
    <location>
        <begin position="209"/>
        <end position="232"/>
    </location>
</feature>
<evidence type="ECO:0000259" key="11">
    <source>
        <dbReference type="PROSITE" id="PS50111"/>
    </source>
</evidence>
<keyword evidence="7 9" id="KW-0807">Transducer</keyword>
<dbReference type="FunFam" id="1.10.287.950:FF:000001">
    <property type="entry name" value="Methyl-accepting chemotaxis sensory transducer"/>
    <property type="match status" value="1"/>
</dbReference>
<dbReference type="InterPro" id="IPR033480">
    <property type="entry name" value="sCache_2"/>
</dbReference>
<dbReference type="PANTHER" id="PTHR32089">
    <property type="entry name" value="METHYL-ACCEPTING CHEMOTAXIS PROTEIN MCPB"/>
    <property type="match status" value="1"/>
</dbReference>
<dbReference type="Pfam" id="PF17200">
    <property type="entry name" value="sCache_2"/>
    <property type="match status" value="1"/>
</dbReference>
<dbReference type="GO" id="GO:0005886">
    <property type="term" value="C:plasma membrane"/>
    <property type="evidence" value="ECO:0007669"/>
    <property type="project" value="UniProtKB-SubCell"/>
</dbReference>
<dbReference type="STRING" id="330734.ABA45_15490"/>
<gene>
    <name evidence="14" type="ORF">ABA45_15490</name>
</gene>
<dbReference type="PROSITE" id="PS50111">
    <property type="entry name" value="CHEMOTAXIS_TRANSDUC_2"/>
    <property type="match status" value="1"/>
</dbReference>
<evidence type="ECO:0000259" key="12">
    <source>
        <dbReference type="PROSITE" id="PS50192"/>
    </source>
</evidence>
<dbReference type="Pfam" id="PF00672">
    <property type="entry name" value="HAMP"/>
    <property type="match status" value="1"/>
</dbReference>
<dbReference type="SMART" id="SM00283">
    <property type="entry name" value="MA"/>
    <property type="match status" value="1"/>
</dbReference>
<organism evidence="14 15">
    <name type="scientific">Marinobacter psychrophilus</name>
    <dbReference type="NCBI Taxonomy" id="330734"/>
    <lineage>
        <taxon>Bacteria</taxon>
        <taxon>Pseudomonadati</taxon>
        <taxon>Pseudomonadota</taxon>
        <taxon>Gammaproteobacteria</taxon>
        <taxon>Pseudomonadales</taxon>
        <taxon>Marinobacteraceae</taxon>
        <taxon>Marinobacter</taxon>
    </lineage>
</organism>
<dbReference type="CDD" id="cd06225">
    <property type="entry name" value="HAMP"/>
    <property type="match status" value="1"/>
</dbReference>
<dbReference type="InterPro" id="IPR003660">
    <property type="entry name" value="HAMP_dom"/>
</dbReference>
<name>A0A0H4I3U7_9GAMM</name>